<dbReference type="GO" id="GO:0004181">
    <property type="term" value="F:metallocarboxypeptidase activity"/>
    <property type="evidence" value="ECO:0007669"/>
    <property type="project" value="InterPro"/>
</dbReference>
<comment type="cofactor">
    <cofactor evidence="1">
        <name>Zn(2+)</name>
        <dbReference type="ChEBI" id="CHEBI:29105"/>
    </cofactor>
</comment>
<evidence type="ECO:0000313" key="10">
    <source>
        <dbReference type="EMBL" id="PSL50455.1"/>
    </source>
</evidence>
<gene>
    <name evidence="10" type="ORF">B0H94_10366</name>
</gene>
<dbReference type="InterPro" id="IPR034274">
    <property type="entry name" value="ENP1_M14_CPD"/>
</dbReference>
<protein>
    <submittedName>
        <fullName evidence="10">Gamma-D-glutamyl-(L)-meso-diaminopimelate peptidase I</fullName>
    </submittedName>
</protein>
<dbReference type="InterPro" id="IPR000834">
    <property type="entry name" value="Peptidase_M14"/>
</dbReference>
<dbReference type="GO" id="GO:0005615">
    <property type="term" value="C:extracellular space"/>
    <property type="evidence" value="ECO:0007669"/>
    <property type="project" value="TreeGrafter"/>
</dbReference>
<dbReference type="PROSITE" id="PS52035">
    <property type="entry name" value="PEPTIDASE_M14"/>
    <property type="match status" value="1"/>
</dbReference>
<dbReference type="Gene3D" id="3.10.350.10">
    <property type="entry name" value="LysM domain"/>
    <property type="match status" value="1"/>
</dbReference>
<keyword evidence="6" id="KW-0482">Metalloprotease</keyword>
<dbReference type="AlphaFoldDB" id="A0A2P8HWB3"/>
<comment type="caution">
    <text evidence="10">The sequence shown here is derived from an EMBL/GenBank/DDBJ whole genome shotgun (WGS) entry which is preliminary data.</text>
</comment>
<sequence>MYTVQHGDTLAKLAVFYGTTVNAWLDENEELELRTPGYLIPGEKLKPPKRGRKRTAAPYECVEEFGPRELKIWMQNLQNKEYANVRTESIGASVLGWPLELIKLGQGNKKIFLSAGWHANEWHTSLFLIRMIEDLLKNESTYDGVEVSVLPMVNPDGIQLVQEGVYPGHPYKNEVLSINDGVPFFDHWTANIRGVDLNHQWPAGWKREAYTSPQSAAPKHYGGKAPLTEPETRAVYQWVEEIQPDAVLAFHSQGEEIFWGYRQKEPAESASWAVRLAQASAYRPIRQADSYAGFKDWFIDRFEKPGFTIEMGRGENPLPFAAFPNMWIHGRRLVYEALQLANEE</sequence>
<accession>A0A2P8HWB3</accession>
<dbReference type="GO" id="GO:0006508">
    <property type="term" value="P:proteolysis"/>
    <property type="evidence" value="ECO:0007669"/>
    <property type="project" value="UniProtKB-KW"/>
</dbReference>
<dbReference type="EMBL" id="PYAV01000003">
    <property type="protein sequence ID" value="PSL50455.1"/>
    <property type="molecule type" value="Genomic_DNA"/>
</dbReference>
<dbReference type="Proteomes" id="UP000242310">
    <property type="component" value="Unassembled WGS sequence"/>
</dbReference>
<dbReference type="SUPFAM" id="SSF54106">
    <property type="entry name" value="LysM domain"/>
    <property type="match status" value="1"/>
</dbReference>
<organism evidence="10 11">
    <name type="scientific">Salsuginibacillus halophilus</name>
    <dbReference type="NCBI Taxonomy" id="517424"/>
    <lineage>
        <taxon>Bacteria</taxon>
        <taxon>Bacillati</taxon>
        <taxon>Bacillota</taxon>
        <taxon>Bacilli</taxon>
        <taxon>Bacillales</taxon>
        <taxon>Bacillaceae</taxon>
        <taxon>Salsuginibacillus</taxon>
    </lineage>
</organism>
<dbReference type="Pfam" id="PF01476">
    <property type="entry name" value="LysM"/>
    <property type="match status" value="1"/>
</dbReference>
<dbReference type="PROSITE" id="PS51782">
    <property type="entry name" value="LYSM"/>
    <property type="match status" value="1"/>
</dbReference>
<evidence type="ECO:0000259" key="8">
    <source>
        <dbReference type="PROSITE" id="PS51782"/>
    </source>
</evidence>
<dbReference type="GO" id="GO:0008270">
    <property type="term" value="F:zinc ion binding"/>
    <property type="evidence" value="ECO:0007669"/>
    <property type="project" value="InterPro"/>
</dbReference>
<evidence type="ECO:0000256" key="1">
    <source>
        <dbReference type="ARBA" id="ARBA00001947"/>
    </source>
</evidence>
<evidence type="ECO:0000256" key="4">
    <source>
        <dbReference type="ARBA" id="ARBA00022801"/>
    </source>
</evidence>
<reference evidence="10 11" key="1">
    <citation type="submission" date="2018-03" db="EMBL/GenBank/DDBJ databases">
        <title>Genomic Encyclopedia of Type Strains, Phase III (KMG-III): the genomes of soil and plant-associated and newly described type strains.</title>
        <authorList>
            <person name="Whitman W."/>
        </authorList>
    </citation>
    <scope>NUCLEOTIDE SEQUENCE [LARGE SCALE GENOMIC DNA]</scope>
    <source>
        <strain evidence="10 11">CGMCC 1.07653</strain>
    </source>
</reference>
<evidence type="ECO:0000256" key="3">
    <source>
        <dbReference type="ARBA" id="ARBA00022670"/>
    </source>
</evidence>
<dbReference type="CDD" id="cd06229">
    <property type="entry name" value="M14_Endopeptidase_I"/>
    <property type="match status" value="1"/>
</dbReference>
<dbReference type="SUPFAM" id="SSF53187">
    <property type="entry name" value="Zn-dependent exopeptidases"/>
    <property type="match status" value="1"/>
</dbReference>
<keyword evidence="5" id="KW-0862">Zinc</keyword>
<dbReference type="Gene3D" id="3.40.630.10">
    <property type="entry name" value="Zn peptidases"/>
    <property type="match status" value="1"/>
</dbReference>
<dbReference type="InterPro" id="IPR018392">
    <property type="entry name" value="LysM"/>
</dbReference>
<keyword evidence="3" id="KW-0645">Protease</keyword>
<evidence type="ECO:0000256" key="5">
    <source>
        <dbReference type="ARBA" id="ARBA00022833"/>
    </source>
</evidence>
<comment type="similarity">
    <text evidence="2 7">Belongs to the peptidase M14 family.</text>
</comment>
<evidence type="ECO:0000313" key="11">
    <source>
        <dbReference type="Proteomes" id="UP000242310"/>
    </source>
</evidence>
<evidence type="ECO:0000256" key="6">
    <source>
        <dbReference type="ARBA" id="ARBA00023049"/>
    </source>
</evidence>
<dbReference type="Pfam" id="PF00246">
    <property type="entry name" value="Peptidase_M14"/>
    <property type="match status" value="1"/>
</dbReference>
<feature type="domain" description="Peptidase M14" evidence="9">
    <location>
        <begin position="57"/>
        <end position="344"/>
    </location>
</feature>
<evidence type="ECO:0000256" key="7">
    <source>
        <dbReference type="PROSITE-ProRule" id="PRU01379"/>
    </source>
</evidence>
<feature type="domain" description="LysM" evidence="8">
    <location>
        <begin position="1"/>
        <end position="47"/>
    </location>
</feature>
<dbReference type="RefSeq" id="WP_106587786.1">
    <property type="nucleotide sequence ID" value="NZ_PYAV01000003.1"/>
</dbReference>
<dbReference type="InterPro" id="IPR036779">
    <property type="entry name" value="LysM_dom_sf"/>
</dbReference>
<dbReference type="OrthoDB" id="9802862at2"/>
<proteinExistence type="inferred from homology"/>
<keyword evidence="11" id="KW-1185">Reference proteome</keyword>
<feature type="active site" description="Proton donor/acceptor" evidence="7">
    <location>
        <position position="310"/>
    </location>
</feature>
<name>A0A2P8HWB3_9BACI</name>
<dbReference type="CDD" id="cd00118">
    <property type="entry name" value="LysM"/>
    <property type="match status" value="1"/>
</dbReference>
<evidence type="ECO:0000256" key="2">
    <source>
        <dbReference type="ARBA" id="ARBA00005988"/>
    </source>
</evidence>
<dbReference type="SMART" id="SM00631">
    <property type="entry name" value="Zn_pept"/>
    <property type="match status" value="1"/>
</dbReference>
<dbReference type="PANTHER" id="PTHR11705">
    <property type="entry name" value="PROTEASE FAMILY M14 CARBOXYPEPTIDASE A,B"/>
    <property type="match status" value="1"/>
</dbReference>
<keyword evidence="4" id="KW-0378">Hydrolase</keyword>
<dbReference type="PANTHER" id="PTHR11705:SF143">
    <property type="entry name" value="SLL0236 PROTEIN"/>
    <property type="match status" value="1"/>
</dbReference>
<evidence type="ECO:0000259" key="9">
    <source>
        <dbReference type="PROSITE" id="PS52035"/>
    </source>
</evidence>